<dbReference type="PANTHER" id="PTHR38834">
    <property type="entry name" value="PERIPLASMIC SUBSTRATE BINDING PROTEIN FAMILY 3"/>
    <property type="match status" value="1"/>
</dbReference>
<reference evidence="1 2" key="1">
    <citation type="submission" date="2019-12" db="EMBL/GenBank/DDBJ databases">
        <title>Novel species isolated from a subtropical stream in China.</title>
        <authorList>
            <person name="Lu H."/>
        </authorList>
    </citation>
    <scope>NUCLEOTIDE SEQUENCE [LARGE SCALE GENOMIC DNA]</scope>
    <source>
        <strain evidence="1 2">FT127W</strain>
    </source>
</reference>
<dbReference type="Proteomes" id="UP000450676">
    <property type="component" value="Unassembled WGS sequence"/>
</dbReference>
<name>A0A7X4HAL5_9BURK</name>
<accession>A0A7X4HAL5</accession>
<dbReference type="SUPFAM" id="SSF53850">
    <property type="entry name" value="Periplasmic binding protein-like II"/>
    <property type="match status" value="1"/>
</dbReference>
<proteinExistence type="predicted"/>
<comment type="caution">
    <text evidence="1">The sequence shown here is derived from an EMBL/GenBank/DDBJ whole genome shotgun (WGS) entry which is preliminary data.</text>
</comment>
<keyword evidence="2" id="KW-1185">Reference proteome</keyword>
<gene>
    <name evidence="1" type="ORF">GTP77_10185</name>
</gene>
<dbReference type="AlphaFoldDB" id="A0A7X4HAL5"/>
<organism evidence="1 2">
    <name type="scientific">Pseudoduganella aquatica</name>
    <dbReference type="NCBI Taxonomy" id="2660641"/>
    <lineage>
        <taxon>Bacteria</taxon>
        <taxon>Pseudomonadati</taxon>
        <taxon>Pseudomonadota</taxon>
        <taxon>Betaproteobacteria</taxon>
        <taxon>Burkholderiales</taxon>
        <taxon>Oxalobacteraceae</taxon>
        <taxon>Telluria group</taxon>
        <taxon>Pseudoduganella</taxon>
    </lineage>
</organism>
<dbReference type="EMBL" id="WWCU01000008">
    <property type="protein sequence ID" value="MYN07711.1"/>
    <property type="molecule type" value="Genomic_DNA"/>
</dbReference>
<protein>
    <submittedName>
        <fullName evidence="1">Uncharacterized protein</fullName>
    </submittedName>
</protein>
<dbReference type="PANTHER" id="PTHR38834:SF3">
    <property type="entry name" value="SOLUTE-BINDING PROTEIN FAMILY 3_N-TERMINAL DOMAIN-CONTAINING PROTEIN"/>
    <property type="match status" value="1"/>
</dbReference>
<evidence type="ECO:0000313" key="1">
    <source>
        <dbReference type="EMBL" id="MYN07711.1"/>
    </source>
</evidence>
<evidence type="ECO:0000313" key="2">
    <source>
        <dbReference type="Proteomes" id="UP000450676"/>
    </source>
</evidence>
<sequence length="134" mass="14462">MEAKPISFLNMDEPDGMAVELARELQRCTGGKEAINIVPWARANAMANSEPNVLLLSAVATPERRHLTLIGPIFKSHIVAYAARGRADELRARDPSLLSLRSGGRRGSAFVMSARANGYNLSDAPPPPKVPRAC</sequence>
<dbReference type="RefSeq" id="WP_161072046.1">
    <property type="nucleotide sequence ID" value="NZ_WWCU01000008.1"/>
</dbReference>